<comment type="caution">
    <text evidence="3">The sequence shown here is derived from an EMBL/GenBank/DDBJ whole genome shotgun (WGS) entry which is preliminary data.</text>
</comment>
<dbReference type="InterPro" id="IPR037682">
    <property type="entry name" value="TonB_C"/>
</dbReference>
<accession>A0A550I7M7</accession>
<name>A0A550I7M7_9FLAO</name>
<feature type="domain" description="TonB C-terminal" evidence="2">
    <location>
        <begin position="182"/>
        <end position="240"/>
    </location>
</feature>
<evidence type="ECO:0000256" key="1">
    <source>
        <dbReference type="SAM" id="Phobius"/>
    </source>
</evidence>
<sequence length="246" mass="28123">MQVKNNPKADLSRNSFIFFQIGLIIILGIIYIGIEWKFVENDPSQAYEILMPEIEQEDIPVTAIKDLPPPPPPPPAVPEVIEVIENDLDVEETEIQSTESNLEERIEVIEVAQIVEEELEETVEEVPFVLIEDVPIFPGCEKFTDNQSRKNCMSSKIDEFIHREFNTDLGAQLNLYGINKIYVVFRINEKGLVSNIQVRGPHRVLEQEAERVIKLLPRMTPGKQRNIPASVVYTLPITFEVINTQM</sequence>
<keyword evidence="1" id="KW-1133">Transmembrane helix</keyword>
<dbReference type="GO" id="GO:0055085">
    <property type="term" value="P:transmembrane transport"/>
    <property type="evidence" value="ECO:0007669"/>
    <property type="project" value="InterPro"/>
</dbReference>
<keyword evidence="4" id="KW-1185">Reference proteome</keyword>
<reference evidence="3 4" key="1">
    <citation type="submission" date="2019-06" db="EMBL/GenBank/DDBJ databases">
        <title>Gramella sabulilitoris sp. nov., isolated from a marine sand.</title>
        <authorList>
            <person name="Yoon J.-H."/>
        </authorList>
    </citation>
    <scope>NUCLEOTIDE SEQUENCE [LARGE SCALE GENOMIC DNA]</scope>
    <source>
        <strain evidence="3 4">HSMS-1</strain>
    </source>
</reference>
<organism evidence="3 4">
    <name type="scientific">Christiangramia sabulilitoris</name>
    <dbReference type="NCBI Taxonomy" id="2583991"/>
    <lineage>
        <taxon>Bacteria</taxon>
        <taxon>Pseudomonadati</taxon>
        <taxon>Bacteroidota</taxon>
        <taxon>Flavobacteriia</taxon>
        <taxon>Flavobacteriales</taxon>
        <taxon>Flavobacteriaceae</taxon>
        <taxon>Christiangramia</taxon>
    </lineage>
</organism>
<gene>
    <name evidence="3" type="ORF">FGM01_03560</name>
</gene>
<dbReference type="RefSeq" id="WP_143409758.1">
    <property type="nucleotide sequence ID" value="NZ_VHSF01000001.1"/>
</dbReference>
<dbReference type="Gene3D" id="3.30.1150.10">
    <property type="match status" value="1"/>
</dbReference>
<dbReference type="EMBL" id="VHSF01000001">
    <property type="protein sequence ID" value="TRO66979.1"/>
    <property type="molecule type" value="Genomic_DNA"/>
</dbReference>
<dbReference type="SUPFAM" id="SSF74653">
    <property type="entry name" value="TolA/TonB C-terminal domain"/>
    <property type="match status" value="1"/>
</dbReference>
<keyword evidence="1" id="KW-0472">Membrane</keyword>
<evidence type="ECO:0000259" key="2">
    <source>
        <dbReference type="Pfam" id="PF03544"/>
    </source>
</evidence>
<proteinExistence type="predicted"/>
<dbReference type="Pfam" id="PF03544">
    <property type="entry name" value="TonB_C"/>
    <property type="match status" value="1"/>
</dbReference>
<protein>
    <submittedName>
        <fullName evidence="3">Energy transducer TonB</fullName>
    </submittedName>
</protein>
<dbReference type="Proteomes" id="UP000315131">
    <property type="component" value="Unassembled WGS sequence"/>
</dbReference>
<evidence type="ECO:0000313" key="4">
    <source>
        <dbReference type="Proteomes" id="UP000315131"/>
    </source>
</evidence>
<dbReference type="OrthoDB" id="1522859at2"/>
<keyword evidence="1" id="KW-0812">Transmembrane</keyword>
<evidence type="ECO:0000313" key="3">
    <source>
        <dbReference type="EMBL" id="TRO66979.1"/>
    </source>
</evidence>
<feature type="transmembrane region" description="Helical" evidence="1">
    <location>
        <begin position="16"/>
        <end position="34"/>
    </location>
</feature>
<dbReference type="AlphaFoldDB" id="A0A550I7M7"/>